<keyword evidence="2" id="KW-1185">Reference proteome</keyword>
<dbReference type="Proteomes" id="UP000825890">
    <property type="component" value="Unassembled WGS sequence"/>
</dbReference>
<accession>A0A9P3FK37</accession>
<evidence type="ECO:0000313" key="1">
    <source>
        <dbReference type="EMBL" id="GIZ45900.1"/>
    </source>
</evidence>
<organism evidence="1 2">
    <name type="scientific">Cercospora kikuchii</name>
    <dbReference type="NCBI Taxonomy" id="84275"/>
    <lineage>
        <taxon>Eukaryota</taxon>
        <taxon>Fungi</taxon>
        <taxon>Dikarya</taxon>
        <taxon>Ascomycota</taxon>
        <taxon>Pezizomycotina</taxon>
        <taxon>Dothideomycetes</taxon>
        <taxon>Dothideomycetidae</taxon>
        <taxon>Mycosphaerellales</taxon>
        <taxon>Mycosphaerellaceae</taxon>
        <taxon>Cercospora</taxon>
    </lineage>
</organism>
<name>A0A9P3FK37_9PEZI</name>
<dbReference type="EMBL" id="BOLY01000006">
    <property type="protein sequence ID" value="GIZ45900.1"/>
    <property type="molecule type" value="Genomic_DNA"/>
</dbReference>
<dbReference type="GeneID" id="68294623"/>
<reference evidence="1 2" key="1">
    <citation type="submission" date="2021-01" db="EMBL/GenBank/DDBJ databases">
        <title>Cercospora kikuchii MAFF 305040 whole genome shotgun sequence.</title>
        <authorList>
            <person name="Kashiwa T."/>
            <person name="Suzuki T."/>
        </authorList>
    </citation>
    <scope>NUCLEOTIDE SEQUENCE [LARGE SCALE GENOMIC DNA]</scope>
    <source>
        <strain evidence="1 2">MAFF 305040</strain>
    </source>
</reference>
<protein>
    <submittedName>
        <fullName evidence="1">Uncharacterized protein</fullName>
    </submittedName>
</protein>
<sequence>MRHTPITPKSQYKAIWWISLCIGEDDEELVSELQTAKEVWQELKKKYADNQATGRKLLKQYFSFQKAEDMSIDGAWTHLQALGKRIKVAQPEMAAAINPKARAQVLLSGLPEQWSTIRDAIDGQPSLSPESILSILQEKECPPITCDDTRLRNNYQDFLSSLQHPNLLGQSYQSAVGTIEPIHSYGTYWACKCYLDKETQQFVLLDTRASNGAPVSVTATIQSWSEKKNRALWQVRLTVAHDDE</sequence>
<dbReference type="Pfam" id="PF14223">
    <property type="entry name" value="Retrotran_gag_2"/>
    <property type="match status" value="1"/>
</dbReference>
<proteinExistence type="predicted"/>
<evidence type="ECO:0000313" key="2">
    <source>
        <dbReference type="Proteomes" id="UP000825890"/>
    </source>
</evidence>
<dbReference type="RefSeq" id="XP_044660387.1">
    <property type="nucleotide sequence ID" value="XM_044804452.1"/>
</dbReference>
<dbReference type="OrthoDB" id="5505507at2759"/>
<dbReference type="AlphaFoldDB" id="A0A9P3FK37"/>
<comment type="caution">
    <text evidence="1">The sequence shown here is derived from an EMBL/GenBank/DDBJ whole genome shotgun (WGS) entry which is preliminary data.</text>
</comment>
<gene>
    <name evidence="1" type="ORF">CKM354_000904800</name>
</gene>